<dbReference type="Proteomes" id="UP000716291">
    <property type="component" value="Unassembled WGS sequence"/>
</dbReference>
<evidence type="ECO:0000313" key="3">
    <source>
        <dbReference type="Proteomes" id="UP000716291"/>
    </source>
</evidence>
<keyword evidence="3" id="KW-1185">Reference proteome</keyword>
<comment type="caution">
    <text evidence="2">The sequence shown here is derived from an EMBL/GenBank/DDBJ whole genome shotgun (WGS) entry which is preliminary data.</text>
</comment>
<feature type="region of interest" description="Disordered" evidence="1">
    <location>
        <begin position="37"/>
        <end position="65"/>
    </location>
</feature>
<evidence type="ECO:0000256" key="1">
    <source>
        <dbReference type="SAM" id="MobiDB-lite"/>
    </source>
</evidence>
<organism evidence="2 3">
    <name type="scientific">Rhizopus oryzae</name>
    <name type="common">Mucormycosis agent</name>
    <name type="synonym">Rhizopus arrhizus var. delemar</name>
    <dbReference type="NCBI Taxonomy" id="64495"/>
    <lineage>
        <taxon>Eukaryota</taxon>
        <taxon>Fungi</taxon>
        <taxon>Fungi incertae sedis</taxon>
        <taxon>Mucoromycota</taxon>
        <taxon>Mucoromycotina</taxon>
        <taxon>Mucoromycetes</taxon>
        <taxon>Mucorales</taxon>
        <taxon>Mucorineae</taxon>
        <taxon>Rhizopodaceae</taxon>
        <taxon>Rhizopus</taxon>
    </lineage>
</organism>
<evidence type="ECO:0000313" key="2">
    <source>
        <dbReference type="EMBL" id="KAG1302972.1"/>
    </source>
</evidence>
<dbReference type="SUPFAM" id="SSF46689">
    <property type="entry name" value="Homeodomain-like"/>
    <property type="match status" value="1"/>
</dbReference>
<accession>A0A9P6X100</accession>
<dbReference type="EMBL" id="JAANQT010002181">
    <property type="protein sequence ID" value="KAG1302972.1"/>
    <property type="molecule type" value="Genomic_DNA"/>
</dbReference>
<dbReference type="OrthoDB" id="2282487at2759"/>
<proteinExistence type="predicted"/>
<protein>
    <recommendedName>
        <fullName evidence="4">Homeodomain-like DNA binding domain-containing transcription factor</fullName>
    </recommendedName>
</protein>
<reference evidence="2" key="1">
    <citation type="journal article" date="2020" name="Microb. Genom.">
        <title>Genetic diversity of clinical and environmental Mucorales isolates obtained from an investigation of mucormycosis cases among solid organ transplant recipients.</title>
        <authorList>
            <person name="Nguyen M.H."/>
            <person name="Kaul D."/>
            <person name="Muto C."/>
            <person name="Cheng S.J."/>
            <person name="Richter R.A."/>
            <person name="Bruno V.M."/>
            <person name="Liu G."/>
            <person name="Beyhan S."/>
            <person name="Sundermann A.J."/>
            <person name="Mounaud S."/>
            <person name="Pasculle A.W."/>
            <person name="Nierman W.C."/>
            <person name="Driscoll E."/>
            <person name="Cumbie R."/>
            <person name="Clancy C.J."/>
            <person name="Dupont C.L."/>
        </authorList>
    </citation>
    <scope>NUCLEOTIDE SEQUENCE</scope>
    <source>
        <strain evidence="2">GL11</strain>
    </source>
</reference>
<gene>
    <name evidence="2" type="ORF">G6F64_010475</name>
</gene>
<evidence type="ECO:0008006" key="4">
    <source>
        <dbReference type="Google" id="ProtNLM"/>
    </source>
</evidence>
<sequence length="200" mass="23467">MSVRFLFEDGQGHIVDETGQDYFDDNDPSSLETITNYNQYTHLKSPKPSAKPEEEDQETNTANKTECKEVRRTHYNKYKDTEKETFFFLIYEKCMTAGKAGTVMGIPRRTAYEWLKRDQEDPQDEIQHRRCTKRQGRPPLLNENHKQYLIRFMNQNPLAGLNQALENLLNQFPGLSVSKSTLYNFMTKECNLSFKKTHPQ</sequence>
<dbReference type="AlphaFoldDB" id="A0A9P6X100"/>
<name>A0A9P6X100_RHIOR</name>
<dbReference type="InterPro" id="IPR009057">
    <property type="entry name" value="Homeodomain-like_sf"/>
</dbReference>